<organism evidence="4 5">
    <name type="scientific">Mycoplasmopsis synoviae</name>
    <name type="common">Mycoplasma synoviae</name>
    <dbReference type="NCBI Taxonomy" id="2109"/>
    <lineage>
        <taxon>Bacteria</taxon>
        <taxon>Bacillati</taxon>
        <taxon>Mycoplasmatota</taxon>
        <taxon>Mycoplasmoidales</taxon>
        <taxon>Metamycoplasmataceae</taxon>
        <taxon>Mycoplasmopsis</taxon>
    </lineage>
</organism>
<dbReference type="Proteomes" id="UP001164481">
    <property type="component" value="Chromosome"/>
</dbReference>
<dbReference type="Pfam" id="PF01261">
    <property type="entry name" value="AP_endonuc_2"/>
    <property type="match status" value="1"/>
</dbReference>
<sequence>MKSINTDRLLGIYEKAINEKFSLEEKIKIAKKANFDFMEFSVDETDKKLARLNWTKNQIKKVQLLLIENDFTFNSMTLSGLRKYPFGSHDPNIRKTSRNIIKKAILLAKKLNIRTIQMAGYDVYYEKSDNQTLKYFYQNLKYALKLAAKYSVMLSFEVMDTEFMGLNSRIMPWIEKLNSPYITIYPDLGNIYQWCKKENLEKEFLLAKNKIVAFHFKDTLPGKFRDIEFGQGSVDFNYLLKIIKKHKLNQPMMIEMWSKNNPEETFNQAVEKIAKARDFYYQKWNEVNKNK</sequence>
<reference evidence="4" key="1">
    <citation type="submission" date="2022-10" db="EMBL/GenBank/DDBJ databases">
        <authorList>
            <person name="Wei X."/>
        </authorList>
    </citation>
    <scope>NUCLEOTIDE SEQUENCE</scope>
    <source>
        <strain evidence="4">SD2</strain>
    </source>
</reference>
<name>A0AAQ2TBU1_MYCSY</name>
<reference evidence="4" key="2">
    <citation type="submission" date="2022-11" db="EMBL/GenBank/DDBJ databases">
        <title>complete genomes of mycoplasma synoviae ZX313 strain and SD2 strain.</title>
        <authorList>
            <person name="Zhong Q."/>
        </authorList>
    </citation>
    <scope>NUCLEOTIDE SEQUENCE</scope>
    <source>
        <strain evidence="4">SD2</strain>
    </source>
</reference>
<accession>A0AAQ2TBU1</accession>
<keyword evidence="1" id="KW-0413">Isomerase</keyword>
<dbReference type="InterPro" id="IPR004560">
    <property type="entry name" value="L-Ru-5P_3-Epase"/>
</dbReference>
<dbReference type="NCBIfam" id="NF009689">
    <property type="entry name" value="PRK13210.1"/>
    <property type="match status" value="1"/>
</dbReference>
<dbReference type="InterPro" id="IPR050417">
    <property type="entry name" value="Sugar_Epim/Isomerase"/>
</dbReference>
<dbReference type="NCBIfam" id="TIGR00542">
    <property type="entry name" value="hxl6Piso_put"/>
    <property type="match status" value="1"/>
</dbReference>
<evidence type="ECO:0000259" key="3">
    <source>
        <dbReference type="Pfam" id="PF01261"/>
    </source>
</evidence>
<evidence type="ECO:0000313" key="5">
    <source>
        <dbReference type="Proteomes" id="UP001164481"/>
    </source>
</evidence>
<dbReference type="EMBL" id="CP107525">
    <property type="protein sequence ID" value="UZW64508.1"/>
    <property type="molecule type" value="Genomic_DNA"/>
</dbReference>
<dbReference type="GO" id="GO:0016861">
    <property type="term" value="F:intramolecular oxidoreductase activity, interconverting aldoses and ketoses"/>
    <property type="evidence" value="ECO:0007669"/>
    <property type="project" value="InterPro"/>
</dbReference>
<dbReference type="GO" id="GO:0034015">
    <property type="term" value="F:L-ribulose-5-phosphate 3-epimerase activity"/>
    <property type="evidence" value="ECO:0007669"/>
    <property type="project" value="TreeGrafter"/>
</dbReference>
<dbReference type="SUPFAM" id="SSF51658">
    <property type="entry name" value="Xylose isomerase-like"/>
    <property type="match status" value="1"/>
</dbReference>
<feature type="domain" description="Xylose isomerase-like TIM barrel" evidence="3">
    <location>
        <begin position="28"/>
        <end position="274"/>
    </location>
</feature>
<dbReference type="AlphaFoldDB" id="A0AAQ2TBU1"/>
<protein>
    <recommendedName>
        <fullName evidence="2">L-ribulose-5-phosphate 3-epimerase</fullName>
    </recommendedName>
</protein>
<evidence type="ECO:0000256" key="1">
    <source>
        <dbReference type="ARBA" id="ARBA00023235"/>
    </source>
</evidence>
<dbReference type="NCBIfam" id="NF009688">
    <property type="entry name" value="PRK13209.1"/>
    <property type="match status" value="1"/>
</dbReference>
<dbReference type="GeneID" id="93529841"/>
<proteinExistence type="predicted"/>
<dbReference type="Gene3D" id="3.20.20.150">
    <property type="entry name" value="Divalent-metal-dependent TIM barrel enzymes"/>
    <property type="match status" value="1"/>
</dbReference>
<dbReference type="InterPro" id="IPR013022">
    <property type="entry name" value="Xyl_isomerase-like_TIM-brl"/>
</dbReference>
<dbReference type="GO" id="GO:0019852">
    <property type="term" value="P:L-ascorbic acid metabolic process"/>
    <property type="evidence" value="ECO:0007669"/>
    <property type="project" value="TreeGrafter"/>
</dbReference>
<evidence type="ECO:0000256" key="2">
    <source>
        <dbReference type="NCBIfam" id="TIGR00542"/>
    </source>
</evidence>
<evidence type="ECO:0000313" key="4">
    <source>
        <dbReference type="EMBL" id="UZW64508.1"/>
    </source>
</evidence>
<gene>
    <name evidence="4" type="ORF">OIE46_00195</name>
</gene>
<dbReference type="InterPro" id="IPR036237">
    <property type="entry name" value="Xyl_isomerase-like_sf"/>
</dbReference>
<dbReference type="PANTHER" id="PTHR43489">
    <property type="entry name" value="ISOMERASE"/>
    <property type="match status" value="1"/>
</dbReference>
<dbReference type="RefSeq" id="WP_011283196.1">
    <property type="nucleotide sequence ID" value="NZ_CP012624.1"/>
</dbReference>
<dbReference type="PANTHER" id="PTHR43489:SF1">
    <property type="entry name" value="L-RIBULOSE-5-PHOSPHATE 3-EPIMERASE SGBU-RELATED"/>
    <property type="match status" value="1"/>
</dbReference>